<dbReference type="Proteomes" id="UP001221898">
    <property type="component" value="Unassembled WGS sequence"/>
</dbReference>
<dbReference type="EMBL" id="JAINUG010000034">
    <property type="protein sequence ID" value="KAJ8408543.1"/>
    <property type="molecule type" value="Genomic_DNA"/>
</dbReference>
<organism evidence="2 3">
    <name type="scientific">Aldrovandia affinis</name>
    <dbReference type="NCBI Taxonomy" id="143900"/>
    <lineage>
        <taxon>Eukaryota</taxon>
        <taxon>Metazoa</taxon>
        <taxon>Chordata</taxon>
        <taxon>Craniata</taxon>
        <taxon>Vertebrata</taxon>
        <taxon>Euteleostomi</taxon>
        <taxon>Actinopterygii</taxon>
        <taxon>Neopterygii</taxon>
        <taxon>Teleostei</taxon>
        <taxon>Notacanthiformes</taxon>
        <taxon>Halosauridae</taxon>
        <taxon>Aldrovandia</taxon>
    </lineage>
</organism>
<name>A0AAD7SUP3_9TELE</name>
<comment type="caution">
    <text evidence="2">The sequence shown here is derived from an EMBL/GenBank/DDBJ whole genome shotgun (WGS) entry which is preliminary data.</text>
</comment>
<evidence type="ECO:0000313" key="2">
    <source>
        <dbReference type="EMBL" id="KAJ8408543.1"/>
    </source>
</evidence>
<evidence type="ECO:0000313" key="3">
    <source>
        <dbReference type="Proteomes" id="UP001221898"/>
    </source>
</evidence>
<accession>A0AAD7SUP3</accession>
<reference evidence="2" key="1">
    <citation type="journal article" date="2023" name="Science">
        <title>Genome structures resolve the early diversification of teleost fishes.</title>
        <authorList>
            <person name="Parey E."/>
            <person name="Louis A."/>
            <person name="Montfort J."/>
            <person name="Bouchez O."/>
            <person name="Roques C."/>
            <person name="Iampietro C."/>
            <person name="Lluch J."/>
            <person name="Castinel A."/>
            <person name="Donnadieu C."/>
            <person name="Desvignes T."/>
            <person name="Floi Bucao C."/>
            <person name="Jouanno E."/>
            <person name="Wen M."/>
            <person name="Mejri S."/>
            <person name="Dirks R."/>
            <person name="Jansen H."/>
            <person name="Henkel C."/>
            <person name="Chen W.J."/>
            <person name="Zahm M."/>
            <person name="Cabau C."/>
            <person name="Klopp C."/>
            <person name="Thompson A.W."/>
            <person name="Robinson-Rechavi M."/>
            <person name="Braasch I."/>
            <person name="Lecointre G."/>
            <person name="Bobe J."/>
            <person name="Postlethwait J.H."/>
            <person name="Berthelot C."/>
            <person name="Roest Crollius H."/>
            <person name="Guiguen Y."/>
        </authorList>
    </citation>
    <scope>NUCLEOTIDE SEQUENCE</scope>
    <source>
        <strain evidence="2">NC1722</strain>
    </source>
</reference>
<feature type="region of interest" description="Disordered" evidence="1">
    <location>
        <begin position="1"/>
        <end position="166"/>
    </location>
</feature>
<keyword evidence="3" id="KW-1185">Reference proteome</keyword>
<evidence type="ECO:0000256" key="1">
    <source>
        <dbReference type="SAM" id="MobiDB-lite"/>
    </source>
</evidence>
<feature type="compositionally biased region" description="Polar residues" evidence="1">
    <location>
        <begin position="157"/>
        <end position="166"/>
    </location>
</feature>
<gene>
    <name evidence="2" type="ORF">AAFF_G00251780</name>
</gene>
<sequence>MIQIQLREMDSEPGISKVPRHHPWGGGERSARTPATSKWKAADQGRGAERLRTCRWPPVTSNHSQMPEILLGTSAETRGNLLPEGHGTTEGARDCKPNLPGERQSRMARRKLSFFPDTTRESRGERTSQPQPSPCRDSSAEGEARRRTLAAGRAALNLTSGSLGGA</sequence>
<dbReference type="AlphaFoldDB" id="A0AAD7SUP3"/>
<feature type="compositionally biased region" description="Basic and acidic residues" evidence="1">
    <location>
        <begin position="40"/>
        <end position="52"/>
    </location>
</feature>
<proteinExistence type="predicted"/>
<protein>
    <submittedName>
        <fullName evidence="2">Uncharacterized protein</fullName>
    </submittedName>
</protein>